<protein>
    <submittedName>
        <fullName evidence="2">Uncharacterized protein</fullName>
    </submittedName>
</protein>
<feature type="region of interest" description="Disordered" evidence="1">
    <location>
        <begin position="216"/>
        <end position="266"/>
    </location>
</feature>
<dbReference type="GO" id="GO:0008237">
    <property type="term" value="F:metallopeptidase activity"/>
    <property type="evidence" value="ECO:0007669"/>
    <property type="project" value="InterPro"/>
</dbReference>
<dbReference type="AlphaFoldDB" id="A0A0N0NHZ6"/>
<proteinExistence type="predicted"/>
<dbReference type="GeneID" id="28734102"/>
<feature type="compositionally biased region" description="Polar residues" evidence="1">
    <location>
        <begin position="246"/>
        <end position="255"/>
    </location>
</feature>
<evidence type="ECO:0000256" key="1">
    <source>
        <dbReference type="SAM" id="MobiDB-lite"/>
    </source>
</evidence>
<dbReference type="VEuPathDB" id="FungiDB:AB675_2266"/>
<accession>A0A0N0NHZ6</accession>
<name>A0A0N0NHZ6_9EURO</name>
<dbReference type="InterPro" id="IPR024079">
    <property type="entry name" value="MetalloPept_cat_dom_sf"/>
</dbReference>
<feature type="compositionally biased region" description="Low complexity" evidence="1">
    <location>
        <begin position="256"/>
        <end position="265"/>
    </location>
</feature>
<gene>
    <name evidence="2" type="ORF">AB675_2266</name>
</gene>
<comment type="caution">
    <text evidence="2">The sequence shown here is derived from an EMBL/GenBank/DDBJ whole genome shotgun (WGS) entry which is preliminary data.</text>
</comment>
<keyword evidence="3" id="KW-1185">Reference proteome</keyword>
<organism evidence="2 3">
    <name type="scientific">Cyphellophora attinorum</name>
    <dbReference type="NCBI Taxonomy" id="1664694"/>
    <lineage>
        <taxon>Eukaryota</taxon>
        <taxon>Fungi</taxon>
        <taxon>Dikarya</taxon>
        <taxon>Ascomycota</taxon>
        <taxon>Pezizomycotina</taxon>
        <taxon>Eurotiomycetes</taxon>
        <taxon>Chaetothyriomycetidae</taxon>
        <taxon>Chaetothyriales</taxon>
        <taxon>Cyphellophoraceae</taxon>
        <taxon>Cyphellophora</taxon>
    </lineage>
</organism>
<evidence type="ECO:0000313" key="3">
    <source>
        <dbReference type="Proteomes" id="UP000038010"/>
    </source>
</evidence>
<evidence type="ECO:0000313" key="2">
    <source>
        <dbReference type="EMBL" id="KPI34859.1"/>
    </source>
</evidence>
<dbReference type="Proteomes" id="UP000038010">
    <property type="component" value="Unassembled WGS sequence"/>
</dbReference>
<dbReference type="EMBL" id="LFJN01000048">
    <property type="protein sequence ID" value="KPI34859.1"/>
    <property type="molecule type" value="Genomic_DNA"/>
</dbReference>
<reference evidence="2 3" key="1">
    <citation type="submission" date="2015-06" db="EMBL/GenBank/DDBJ databases">
        <title>Draft genome of the ant-associated black yeast Phialophora attae CBS 131958.</title>
        <authorList>
            <person name="Moreno L.F."/>
            <person name="Stielow B.J."/>
            <person name="de Hoog S."/>
            <person name="Vicente V.A."/>
            <person name="Weiss V.A."/>
            <person name="de Vries M."/>
            <person name="Cruz L.M."/>
            <person name="Souza E.M."/>
        </authorList>
    </citation>
    <scope>NUCLEOTIDE SEQUENCE [LARGE SCALE GENOMIC DNA]</scope>
    <source>
        <strain evidence="2 3">CBS 131958</strain>
    </source>
</reference>
<sequence>MDEMMRNLLWVLQVVALYLDRSQKDLGTRQAYLQWYKTFKYQSGLVYLTRQLTTFVSAFVAREHPDLDVAQATTESVTFNFTHIHKAPSKWQGEACYRRSSNRANINFDPESRLLPVSTLNDSVFQSVWANSKSSAERMAFNSQEFTLLHELVHLCEHLARLQDGALGALLNADSYMLFAAQVAFEYAGGIYHNPSGWYNRRTVVDIISTPPSQYTTPAEWGLQPQATPRAAGSPSEVQPRPPSELQPQSLSQTAPKTLPQNQKPKLLKPKVLKPITLKAKVSKLKIDKIAIHKPEIQKPKFHRPSLGANLLNSALGCTIL</sequence>
<dbReference type="Gene3D" id="3.40.390.10">
    <property type="entry name" value="Collagenase (Catalytic Domain)"/>
    <property type="match status" value="1"/>
</dbReference>
<dbReference type="RefSeq" id="XP_017994822.1">
    <property type="nucleotide sequence ID" value="XM_018142222.1"/>
</dbReference>